<evidence type="ECO:0000313" key="3">
    <source>
        <dbReference type="Proteomes" id="UP000887013"/>
    </source>
</evidence>
<comment type="caution">
    <text evidence="2">The sequence shown here is derived from an EMBL/GenBank/DDBJ whole genome shotgun (WGS) entry which is preliminary data.</text>
</comment>
<dbReference type="EMBL" id="BMAW01104455">
    <property type="protein sequence ID" value="GFT14564.1"/>
    <property type="molecule type" value="Genomic_DNA"/>
</dbReference>
<dbReference type="Pfam" id="PF00089">
    <property type="entry name" value="Trypsin"/>
    <property type="match status" value="1"/>
</dbReference>
<dbReference type="AlphaFoldDB" id="A0A8X6NHD7"/>
<dbReference type="SUPFAM" id="SSF50494">
    <property type="entry name" value="Trypsin-like serine proteases"/>
    <property type="match status" value="1"/>
</dbReference>
<dbReference type="OrthoDB" id="6339452at2759"/>
<dbReference type="InterPro" id="IPR001254">
    <property type="entry name" value="Trypsin_dom"/>
</dbReference>
<name>A0A8X6NHD7_NEPPI</name>
<protein>
    <submittedName>
        <fullName evidence="2">Tryptase beta-2</fullName>
    </submittedName>
</protein>
<reference evidence="2" key="1">
    <citation type="submission" date="2020-08" db="EMBL/GenBank/DDBJ databases">
        <title>Multicomponent nature underlies the extraordinary mechanical properties of spider dragline silk.</title>
        <authorList>
            <person name="Kono N."/>
            <person name="Nakamura H."/>
            <person name="Mori M."/>
            <person name="Yoshida Y."/>
            <person name="Ohtoshi R."/>
            <person name="Malay A.D."/>
            <person name="Moran D.A.P."/>
            <person name="Tomita M."/>
            <person name="Numata K."/>
            <person name="Arakawa K."/>
        </authorList>
    </citation>
    <scope>NUCLEOTIDE SEQUENCE</scope>
</reference>
<feature type="domain" description="Peptidase S1" evidence="1">
    <location>
        <begin position="4"/>
        <end position="95"/>
    </location>
</feature>
<gene>
    <name evidence="2" type="primary">NCL1_28195</name>
    <name evidence="2" type="ORF">NPIL_278121</name>
</gene>
<dbReference type="InterPro" id="IPR009003">
    <property type="entry name" value="Peptidase_S1_PA"/>
</dbReference>
<accession>A0A8X6NHD7</accession>
<evidence type="ECO:0000313" key="2">
    <source>
        <dbReference type="EMBL" id="GFT14564.1"/>
    </source>
</evidence>
<dbReference type="Proteomes" id="UP000887013">
    <property type="component" value="Unassembled WGS sequence"/>
</dbReference>
<dbReference type="GO" id="GO:0006508">
    <property type="term" value="P:proteolysis"/>
    <property type="evidence" value="ECO:0007669"/>
    <property type="project" value="InterPro"/>
</dbReference>
<dbReference type="Gene3D" id="2.40.10.10">
    <property type="entry name" value="Trypsin-like serine proteases"/>
    <property type="match status" value="1"/>
</dbReference>
<evidence type="ECO:0000259" key="1">
    <source>
        <dbReference type="Pfam" id="PF00089"/>
    </source>
</evidence>
<organism evidence="2 3">
    <name type="scientific">Nephila pilipes</name>
    <name type="common">Giant wood spider</name>
    <name type="synonym">Nephila maculata</name>
    <dbReference type="NCBI Taxonomy" id="299642"/>
    <lineage>
        <taxon>Eukaryota</taxon>
        <taxon>Metazoa</taxon>
        <taxon>Ecdysozoa</taxon>
        <taxon>Arthropoda</taxon>
        <taxon>Chelicerata</taxon>
        <taxon>Arachnida</taxon>
        <taxon>Araneae</taxon>
        <taxon>Araneomorphae</taxon>
        <taxon>Entelegynae</taxon>
        <taxon>Araneoidea</taxon>
        <taxon>Nephilidae</taxon>
        <taxon>Nephila</taxon>
    </lineage>
</organism>
<dbReference type="InterPro" id="IPR043504">
    <property type="entry name" value="Peptidase_S1_PA_chymotrypsin"/>
</dbReference>
<sequence>SVPTLREGVMQQVSSQNCMVEGLPIETMNQYHCASGTTQTICVGDFGSSTFIKSKNRFYALGVTSTIQQEDDYNIQCIPTSFSTFTKVLYFSKWIKTHVKDLPES</sequence>
<proteinExistence type="predicted"/>
<feature type="non-terminal residue" evidence="2">
    <location>
        <position position="105"/>
    </location>
</feature>
<keyword evidence="3" id="KW-1185">Reference proteome</keyword>
<dbReference type="GO" id="GO:0004252">
    <property type="term" value="F:serine-type endopeptidase activity"/>
    <property type="evidence" value="ECO:0007669"/>
    <property type="project" value="InterPro"/>
</dbReference>